<feature type="region of interest" description="Disordered" evidence="2">
    <location>
        <begin position="796"/>
        <end position="838"/>
    </location>
</feature>
<evidence type="ECO:0000256" key="1">
    <source>
        <dbReference type="SAM" id="Coils"/>
    </source>
</evidence>
<dbReference type="PANTHER" id="PTHR23159">
    <property type="entry name" value="CENTROSOMAL PROTEIN 2"/>
    <property type="match status" value="1"/>
</dbReference>
<dbReference type="EMBL" id="BRXZ01001106">
    <property type="protein sequence ID" value="GMH62518.1"/>
    <property type="molecule type" value="Genomic_DNA"/>
</dbReference>
<dbReference type="Gene3D" id="1.10.287.1490">
    <property type="match status" value="1"/>
</dbReference>
<accession>A0A9W7E4X0</accession>
<keyword evidence="1" id="KW-0175">Coiled coil</keyword>
<sequence>MPPMPTMADGILSEIDVVAALEMTTGDAIVDAKIRALNNLHSQKVRALMKSVNALKDQLSLQRAQAKEHRRSSLIGGLRDKVREQELVADVLKGELQNRGRMSAEEVNQFVIKRTLGGPKRFRPKSREELQNEQIGLEKKMRKLMEKNKRLELQVAEGGGESGGKGRGGGSENSNTLNHRNPSSSQFPPPPSPAPSTPPYAATRGGETNAGGGLQGQVSELLDEVESLKVAVRSRDTNLAAQMQEMDRLRSENRELRRIEERLAHKERKHRDLKEKNSGLSRENAKLQEEAEAARADLVQVKASLDTAKEEAKIETDALRSQYGRQMDELASSMSREAELVEQLERFKGEATANRQNNYELVRNKDITLSETQKQNSELKMSIQSISLKNEKLEREIAGLQDGNKEGAVTKEKLRNEAQRSRELTRRIKDLETRLEDNISRREQAEGSVTTLQERAKAAEAQNSKLHRELEALTNRMSMEEQMLESAEKDKESIRIASRNDEMVKEMQSSITDLESELKMKKGEVGELTKEVSSLMADKEGLEHTVAGLKDKLEQAEKTRDFALKSAKLASQASSATKSEEDSKVVGELIVQKSKFEDLFKESEGKREALEKDAVKLKEAVKALKQKIDAAQILKKKQMLALEKAQAEAKEAKGSSASSKEVENMKVLLRGAEIERDTSENKIVSLEEEVKQLRKRISSSEKKLGSAKEKFGLKVRELEKEVKGDNKGEFTTLRKQIEETNLQNAKITKEFNSKIKSIQTDLDAHVDAVTLLREMGEKYRTYADILVDTMTKNNLQDAIPEMPQMSKHVKEHQRSLEESLSDSESDASSFSSSTAGTR</sequence>
<dbReference type="AlphaFoldDB" id="A0A9W7E4X0"/>
<feature type="coiled-coil region" evidence="1">
    <location>
        <begin position="593"/>
        <end position="750"/>
    </location>
</feature>
<dbReference type="Proteomes" id="UP001165082">
    <property type="component" value="Unassembled WGS sequence"/>
</dbReference>
<feature type="region of interest" description="Disordered" evidence="2">
    <location>
        <begin position="261"/>
        <end position="288"/>
    </location>
</feature>
<keyword evidence="4" id="KW-1185">Reference proteome</keyword>
<reference evidence="3" key="1">
    <citation type="submission" date="2022-07" db="EMBL/GenBank/DDBJ databases">
        <title>Genome analysis of Parmales, a sister group of diatoms, reveals the evolutionary specialization of diatoms from phago-mixotrophs to photoautotrophs.</title>
        <authorList>
            <person name="Ban H."/>
            <person name="Sato S."/>
            <person name="Yoshikawa S."/>
            <person name="Kazumasa Y."/>
            <person name="Nakamura Y."/>
            <person name="Ichinomiya M."/>
            <person name="Saitoh K."/>
            <person name="Sato N."/>
            <person name="Blanc-Mathieu R."/>
            <person name="Endo H."/>
            <person name="Kuwata A."/>
            <person name="Ogata H."/>
        </authorList>
    </citation>
    <scope>NUCLEOTIDE SEQUENCE</scope>
</reference>
<comment type="caution">
    <text evidence="3">The sequence shown here is derived from an EMBL/GenBank/DDBJ whole genome shotgun (WGS) entry which is preliminary data.</text>
</comment>
<feature type="coiled-coil region" evidence="1">
    <location>
        <begin position="376"/>
        <end position="566"/>
    </location>
</feature>
<gene>
    <name evidence="3" type="ORF">TrRE_jg1681</name>
</gene>
<evidence type="ECO:0000256" key="2">
    <source>
        <dbReference type="SAM" id="MobiDB-lite"/>
    </source>
</evidence>
<evidence type="ECO:0000313" key="4">
    <source>
        <dbReference type="Proteomes" id="UP001165082"/>
    </source>
</evidence>
<organism evidence="3 4">
    <name type="scientific">Triparma retinervis</name>
    <dbReference type="NCBI Taxonomy" id="2557542"/>
    <lineage>
        <taxon>Eukaryota</taxon>
        <taxon>Sar</taxon>
        <taxon>Stramenopiles</taxon>
        <taxon>Ochrophyta</taxon>
        <taxon>Bolidophyceae</taxon>
        <taxon>Parmales</taxon>
        <taxon>Triparmaceae</taxon>
        <taxon>Triparma</taxon>
    </lineage>
</organism>
<name>A0A9W7E4X0_9STRA</name>
<evidence type="ECO:0000313" key="3">
    <source>
        <dbReference type="EMBL" id="GMH62518.1"/>
    </source>
</evidence>
<dbReference type="PANTHER" id="PTHR23159:SF31">
    <property type="entry name" value="CENTROSOME-ASSOCIATED PROTEIN CEP250 ISOFORM X1"/>
    <property type="match status" value="1"/>
</dbReference>
<feature type="region of interest" description="Disordered" evidence="2">
    <location>
        <begin position="156"/>
        <end position="220"/>
    </location>
</feature>
<dbReference type="OrthoDB" id="71899at2759"/>
<protein>
    <submittedName>
        <fullName evidence="3">Uncharacterized protein</fullName>
    </submittedName>
</protein>
<feature type="coiled-coil region" evidence="1">
    <location>
        <begin position="127"/>
        <end position="154"/>
    </location>
</feature>
<feature type="compositionally biased region" description="Low complexity" evidence="2">
    <location>
        <begin position="826"/>
        <end position="838"/>
    </location>
</feature>
<feature type="compositionally biased region" description="Pro residues" evidence="2">
    <location>
        <begin position="187"/>
        <end position="198"/>
    </location>
</feature>
<dbReference type="SUPFAM" id="SSF57997">
    <property type="entry name" value="Tropomyosin"/>
    <property type="match status" value="1"/>
</dbReference>
<feature type="compositionally biased region" description="Gly residues" evidence="2">
    <location>
        <begin position="157"/>
        <end position="171"/>
    </location>
</feature>
<proteinExistence type="predicted"/>